<feature type="domain" description="Aminotransferase class I/classII large" evidence="8">
    <location>
        <begin position="35"/>
        <end position="384"/>
    </location>
</feature>
<sequence>MRTQCNPSRFVSNSMQKVPPSGIRKFFDMASDSEDVISLGVGEPDYVTPWHIREACIHSIEHGETSYTSNYGLMELREEISRSYTKRHNVYYDPNDEILVTTGVSEALDLAIRAITNPGDEIIVVQPSYVAYVPSIIFAGGVPVTIGAKGVNDFSITAEEIEAAITNKTKAVIINYPNNPTGATMDRDELEAIADVIVEHDIMMISDDVYERLTYEGKHTCFSALEGMRDRTIMLNGFSKAYAMTGFRMAYAMAAPEIINSMMLIHQYSMLCAPITAQVGAIEALRNGEEEVSKMVREYDRRRKLIVGGLNDIGLDCFNPKGAFYAFPSIKSTGLTSDEFAERLLQEQNVVTIPGDIFGDTGAGFLRCAYAASREDIKEAIDRIGTFVDGL</sequence>
<protein>
    <recommendedName>
        <fullName evidence="7">Aminotransferase</fullName>
        <ecNumber evidence="7">2.6.1.-</ecNumber>
    </recommendedName>
</protein>
<evidence type="ECO:0000256" key="7">
    <source>
        <dbReference type="RuleBase" id="RU000481"/>
    </source>
</evidence>
<dbReference type="GO" id="GO:0008483">
    <property type="term" value="F:transaminase activity"/>
    <property type="evidence" value="ECO:0007669"/>
    <property type="project" value="UniProtKB-KW"/>
</dbReference>
<evidence type="ECO:0000259" key="8">
    <source>
        <dbReference type="Pfam" id="PF00155"/>
    </source>
</evidence>
<evidence type="ECO:0000313" key="10">
    <source>
        <dbReference type="Proteomes" id="UP000029859"/>
    </source>
</evidence>
<proteinExistence type="inferred from homology"/>
<dbReference type="Pfam" id="PF00155">
    <property type="entry name" value="Aminotran_1_2"/>
    <property type="match status" value="1"/>
</dbReference>
<dbReference type="InterPro" id="IPR004839">
    <property type="entry name" value="Aminotransferase_I/II_large"/>
</dbReference>
<dbReference type="InterPro" id="IPR015421">
    <property type="entry name" value="PyrdxlP-dep_Trfase_major"/>
</dbReference>
<keyword evidence="6" id="KW-0663">Pyridoxal phosphate</keyword>
<organism evidence="9 10">
    <name type="scientific">Methanococcoides methylutens</name>
    <dbReference type="NCBI Taxonomy" id="2226"/>
    <lineage>
        <taxon>Archaea</taxon>
        <taxon>Methanobacteriati</taxon>
        <taxon>Methanobacteriota</taxon>
        <taxon>Stenosarchaea group</taxon>
        <taxon>Methanomicrobia</taxon>
        <taxon>Methanosarcinales</taxon>
        <taxon>Methanosarcinaceae</taxon>
        <taxon>Methanococcoides</taxon>
    </lineage>
</organism>
<evidence type="ECO:0000313" key="9">
    <source>
        <dbReference type="EMBL" id="KGK99224.1"/>
    </source>
</evidence>
<dbReference type="InterPro" id="IPR050596">
    <property type="entry name" value="AspAT/PAT-like"/>
</dbReference>
<dbReference type="OrthoDB" id="372018at2157"/>
<dbReference type="InterPro" id="IPR015424">
    <property type="entry name" value="PyrdxlP-dep_Trfase"/>
</dbReference>
<dbReference type="Gene3D" id="3.40.640.10">
    <property type="entry name" value="Type I PLP-dependent aspartate aminotransferase-like (Major domain)"/>
    <property type="match status" value="1"/>
</dbReference>
<evidence type="ECO:0000256" key="5">
    <source>
        <dbReference type="ARBA" id="ARBA00022679"/>
    </source>
</evidence>
<gene>
    <name evidence="9" type="ORF">LI82_04175</name>
</gene>
<dbReference type="PANTHER" id="PTHR46383">
    <property type="entry name" value="ASPARTATE AMINOTRANSFERASE"/>
    <property type="match status" value="1"/>
</dbReference>
<keyword evidence="10" id="KW-1185">Reference proteome</keyword>
<comment type="subunit">
    <text evidence="3">Homodimer.</text>
</comment>
<comment type="cofactor">
    <cofactor evidence="1 7">
        <name>pyridoxal 5'-phosphate</name>
        <dbReference type="ChEBI" id="CHEBI:597326"/>
    </cofactor>
</comment>
<dbReference type="PANTHER" id="PTHR46383:SF3">
    <property type="entry name" value="ASPARTATE AMINOTRANSFERASE-RELATED"/>
    <property type="match status" value="1"/>
</dbReference>
<dbReference type="Proteomes" id="UP000029859">
    <property type="component" value="Unassembled WGS sequence"/>
</dbReference>
<evidence type="ECO:0000256" key="6">
    <source>
        <dbReference type="ARBA" id="ARBA00022898"/>
    </source>
</evidence>
<dbReference type="GO" id="GO:0030170">
    <property type="term" value="F:pyridoxal phosphate binding"/>
    <property type="evidence" value="ECO:0007669"/>
    <property type="project" value="InterPro"/>
</dbReference>
<dbReference type="FunFam" id="3.40.640.10:FF:000033">
    <property type="entry name" value="Aspartate aminotransferase"/>
    <property type="match status" value="1"/>
</dbReference>
<evidence type="ECO:0000256" key="3">
    <source>
        <dbReference type="ARBA" id="ARBA00011738"/>
    </source>
</evidence>
<dbReference type="InterPro" id="IPR004838">
    <property type="entry name" value="NHTrfase_class1_PyrdxlP-BS"/>
</dbReference>
<evidence type="ECO:0000256" key="2">
    <source>
        <dbReference type="ARBA" id="ARBA00007441"/>
    </source>
</evidence>
<dbReference type="PROSITE" id="PS00105">
    <property type="entry name" value="AA_TRANSFER_CLASS_1"/>
    <property type="match status" value="1"/>
</dbReference>
<accession>A0A099T2X5</accession>
<evidence type="ECO:0000256" key="4">
    <source>
        <dbReference type="ARBA" id="ARBA00022576"/>
    </source>
</evidence>
<dbReference type="InterPro" id="IPR015422">
    <property type="entry name" value="PyrdxlP-dep_Trfase_small"/>
</dbReference>
<dbReference type="SUPFAM" id="SSF53383">
    <property type="entry name" value="PLP-dependent transferases"/>
    <property type="match status" value="1"/>
</dbReference>
<dbReference type="RefSeq" id="WP_048193637.1">
    <property type="nucleotide sequence ID" value="NZ_CAAGSM010000002.1"/>
</dbReference>
<dbReference type="EC" id="2.6.1.-" evidence="7"/>
<reference evidence="9 10" key="1">
    <citation type="submission" date="2014-09" db="EMBL/GenBank/DDBJ databases">
        <title>Draft genome sequence of an obligately methylotrophic methanogen, Methanococcoides methylutens, isolated from marine sediment.</title>
        <authorList>
            <person name="Guan Y."/>
            <person name="Ngugi D.K."/>
            <person name="Blom J."/>
            <person name="Ali S."/>
            <person name="Ferry J.G."/>
            <person name="Stingl U."/>
        </authorList>
    </citation>
    <scope>NUCLEOTIDE SEQUENCE [LARGE SCALE GENOMIC DNA]</scope>
    <source>
        <strain evidence="9 10">DSM 2657</strain>
    </source>
</reference>
<name>A0A099T2X5_METMT</name>
<dbReference type="CDD" id="cd00609">
    <property type="entry name" value="AAT_like"/>
    <property type="match status" value="1"/>
</dbReference>
<dbReference type="GO" id="GO:0006520">
    <property type="term" value="P:amino acid metabolic process"/>
    <property type="evidence" value="ECO:0007669"/>
    <property type="project" value="InterPro"/>
</dbReference>
<keyword evidence="5 7" id="KW-0808">Transferase</keyword>
<keyword evidence="4 7" id="KW-0032">Aminotransferase</keyword>
<dbReference type="EMBL" id="JRHO01000009">
    <property type="protein sequence ID" value="KGK99224.1"/>
    <property type="molecule type" value="Genomic_DNA"/>
</dbReference>
<comment type="similarity">
    <text evidence="2 7">Belongs to the class-I pyridoxal-phosphate-dependent aminotransferase family.</text>
</comment>
<dbReference type="Gene3D" id="3.90.1150.10">
    <property type="entry name" value="Aspartate Aminotransferase, domain 1"/>
    <property type="match status" value="1"/>
</dbReference>
<comment type="caution">
    <text evidence="9">The sequence shown here is derived from an EMBL/GenBank/DDBJ whole genome shotgun (WGS) entry which is preliminary data.</text>
</comment>
<dbReference type="AlphaFoldDB" id="A0A099T2X5"/>
<evidence type="ECO:0000256" key="1">
    <source>
        <dbReference type="ARBA" id="ARBA00001933"/>
    </source>
</evidence>